<protein>
    <submittedName>
        <fullName evidence="1">Uncharacterized protein</fullName>
    </submittedName>
</protein>
<proteinExistence type="predicted"/>
<dbReference type="Proteomes" id="UP000515976">
    <property type="component" value="Chromosome"/>
</dbReference>
<dbReference type="RefSeq" id="WP_166102367.1">
    <property type="nucleotide sequence ID" value="NZ_BMMY01000002.1"/>
</dbReference>
<evidence type="ECO:0000313" key="2">
    <source>
        <dbReference type="Proteomes" id="UP000515976"/>
    </source>
</evidence>
<dbReference type="AlphaFoldDB" id="A0A7G9R3I4"/>
<reference evidence="1 2" key="1">
    <citation type="submission" date="2020-08" db="EMBL/GenBank/DDBJ databases">
        <title>Genome sequence of Phycicoccus endophyticus JCM 31784T.</title>
        <authorList>
            <person name="Hyun D.-W."/>
            <person name="Bae J.-W."/>
        </authorList>
    </citation>
    <scope>NUCLEOTIDE SEQUENCE [LARGE SCALE GENOMIC DNA]</scope>
    <source>
        <strain evidence="1 2">JCM 31784</strain>
    </source>
</reference>
<organism evidence="1 2">
    <name type="scientific">Phycicoccus endophyticus</name>
    <dbReference type="NCBI Taxonomy" id="1690220"/>
    <lineage>
        <taxon>Bacteria</taxon>
        <taxon>Bacillati</taxon>
        <taxon>Actinomycetota</taxon>
        <taxon>Actinomycetes</taxon>
        <taxon>Micrococcales</taxon>
        <taxon>Intrasporangiaceae</taxon>
        <taxon>Phycicoccus</taxon>
    </lineage>
</organism>
<name>A0A7G9R3I4_9MICO</name>
<sequence>MSRTVWSMNRDDLVAALRQARVEAATAQAVLARVEAERATRLARRREARAAAREKERTLTQAATASAAHTVPLDPMAAYHRWVLEQALTDPRPRQELHR</sequence>
<gene>
    <name evidence="1" type="ORF">H9L10_03625</name>
</gene>
<accession>A0A7G9R3I4</accession>
<evidence type="ECO:0000313" key="1">
    <source>
        <dbReference type="EMBL" id="QNN50159.1"/>
    </source>
</evidence>
<keyword evidence="2" id="KW-1185">Reference proteome</keyword>
<dbReference type="KEGG" id="pei:H9L10_03625"/>
<dbReference type="EMBL" id="CP060712">
    <property type="protein sequence ID" value="QNN50159.1"/>
    <property type="molecule type" value="Genomic_DNA"/>
</dbReference>